<dbReference type="Gene3D" id="3.40.190.290">
    <property type="match status" value="1"/>
</dbReference>
<dbReference type="InterPro" id="IPR000847">
    <property type="entry name" value="LysR_HTH_N"/>
</dbReference>
<dbReference type="PRINTS" id="PR00039">
    <property type="entry name" value="HTHLYSR"/>
</dbReference>
<sequence length="298" mass="32514">MKVRQIESLMAAVELGSLRKAAQKLDISQPAVTQQINTLEESLNLILLRRTPGGVAGTPNYKSLQPYIEGVLRASHALKQEADAISGSASGSLTISAVPAASQKIIPKAMKLFRSISPQIQFKILEMSSEGVKSTVQTGQSDIGLLSHWIHDEPADEQETLTYRTVYENPSPLTLYLPAGTTLSSPNPLPSTELTQYEFIVLTKGHLLREAFDKLSEDVPLRIVYETTSSAAALTLVQGGLGASILPESMMADQAQPVIKRPLEIKFPKTGISIIRRNDEMPTSPMIEFTRTIQGMFI</sequence>
<dbReference type="EMBL" id="FXZM01000033">
    <property type="protein sequence ID" value="SMY13301.1"/>
    <property type="molecule type" value="Genomic_DNA"/>
</dbReference>
<dbReference type="InterPro" id="IPR005119">
    <property type="entry name" value="LysR_subst-bd"/>
</dbReference>
<keyword evidence="2" id="KW-0805">Transcription regulation</keyword>
<dbReference type="PANTHER" id="PTHR30419">
    <property type="entry name" value="HTH-TYPE TRANSCRIPTIONAL REGULATOR YBHD"/>
    <property type="match status" value="1"/>
</dbReference>
<evidence type="ECO:0000256" key="2">
    <source>
        <dbReference type="ARBA" id="ARBA00023015"/>
    </source>
</evidence>
<dbReference type="GO" id="GO:0005829">
    <property type="term" value="C:cytosol"/>
    <property type="evidence" value="ECO:0007669"/>
    <property type="project" value="TreeGrafter"/>
</dbReference>
<dbReference type="OrthoDB" id="3181812at2"/>
<accession>A0A2H1L8T1</accession>
<proteinExistence type="inferred from homology"/>
<name>A0A2H1L8T1_9MICO</name>
<dbReference type="InterPro" id="IPR050950">
    <property type="entry name" value="HTH-type_LysR_regulators"/>
</dbReference>
<dbReference type="SUPFAM" id="SSF46785">
    <property type="entry name" value="Winged helix' DNA-binding domain"/>
    <property type="match status" value="1"/>
</dbReference>
<dbReference type="CDD" id="cd05466">
    <property type="entry name" value="PBP2_LTTR_substrate"/>
    <property type="match status" value="1"/>
</dbReference>
<gene>
    <name evidence="6" type="ORF">BJEO58_02917</name>
</gene>
<feature type="domain" description="HTH lysR-type" evidence="5">
    <location>
        <begin position="1"/>
        <end position="58"/>
    </location>
</feature>
<dbReference type="Pfam" id="PF00126">
    <property type="entry name" value="HTH_1"/>
    <property type="match status" value="1"/>
</dbReference>
<dbReference type="AlphaFoldDB" id="A0A2H1L8T1"/>
<organism evidence="6 7">
    <name type="scientific">Brevibacterium jeotgali</name>
    <dbReference type="NCBI Taxonomy" id="1262550"/>
    <lineage>
        <taxon>Bacteria</taxon>
        <taxon>Bacillati</taxon>
        <taxon>Actinomycetota</taxon>
        <taxon>Actinomycetes</taxon>
        <taxon>Micrococcales</taxon>
        <taxon>Brevibacteriaceae</taxon>
        <taxon>Brevibacterium</taxon>
    </lineage>
</organism>
<keyword evidence="3 6" id="KW-0238">DNA-binding</keyword>
<evidence type="ECO:0000313" key="6">
    <source>
        <dbReference type="EMBL" id="SMY13301.1"/>
    </source>
</evidence>
<dbReference type="RefSeq" id="WP_101590182.1">
    <property type="nucleotide sequence ID" value="NZ_FXZM01000033.1"/>
</dbReference>
<dbReference type="InterPro" id="IPR036388">
    <property type="entry name" value="WH-like_DNA-bd_sf"/>
</dbReference>
<dbReference type="InterPro" id="IPR036390">
    <property type="entry name" value="WH_DNA-bd_sf"/>
</dbReference>
<keyword evidence="4" id="KW-0804">Transcription</keyword>
<comment type="similarity">
    <text evidence="1">Belongs to the LysR transcriptional regulatory family.</text>
</comment>
<evidence type="ECO:0000313" key="7">
    <source>
        <dbReference type="Proteomes" id="UP000234462"/>
    </source>
</evidence>
<evidence type="ECO:0000256" key="1">
    <source>
        <dbReference type="ARBA" id="ARBA00009437"/>
    </source>
</evidence>
<dbReference type="SUPFAM" id="SSF53850">
    <property type="entry name" value="Periplasmic binding protein-like II"/>
    <property type="match status" value="1"/>
</dbReference>
<evidence type="ECO:0000256" key="4">
    <source>
        <dbReference type="ARBA" id="ARBA00023163"/>
    </source>
</evidence>
<keyword evidence="7" id="KW-1185">Reference proteome</keyword>
<reference evidence="7" key="1">
    <citation type="submission" date="2017-03" db="EMBL/GenBank/DDBJ databases">
        <authorList>
            <person name="Monnet C."/>
        </authorList>
    </citation>
    <scope>NUCLEOTIDE SEQUENCE [LARGE SCALE GENOMIC DNA]</scope>
    <source>
        <strain evidence="7">SJ5-8</strain>
    </source>
</reference>
<protein>
    <submittedName>
        <fullName evidence="6">DNA-binding transcriptional regulator, LysR family</fullName>
    </submittedName>
</protein>
<dbReference type="Proteomes" id="UP000234462">
    <property type="component" value="Unassembled WGS sequence"/>
</dbReference>
<dbReference type="PROSITE" id="PS50931">
    <property type="entry name" value="HTH_LYSR"/>
    <property type="match status" value="1"/>
</dbReference>
<dbReference type="GO" id="GO:0003700">
    <property type="term" value="F:DNA-binding transcription factor activity"/>
    <property type="evidence" value="ECO:0007669"/>
    <property type="project" value="InterPro"/>
</dbReference>
<evidence type="ECO:0000256" key="3">
    <source>
        <dbReference type="ARBA" id="ARBA00023125"/>
    </source>
</evidence>
<dbReference type="Pfam" id="PF03466">
    <property type="entry name" value="LysR_substrate"/>
    <property type="match status" value="1"/>
</dbReference>
<evidence type="ECO:0000259" key="5">
    <source>
        <dbReference type="PROSITE" id="PS50931"/>
    </source>
</evidence>
<dbReference type="Gene3D" id="1.10.10.10">
    <property type="entry name" value="Winged helix-like DNA-binding domain superfamily/Winged helix DNA-binding domain"/>
    <property type="match status" value="1"/>
</dbReference>
<dbReference type="GO" id="GO:0003677">
    <property type="term" value="F:DNA binding"/>
    <property type="evidence" value="ECO:0007669"/>
    <property type="project" value="UniProtKB-KW"/>
</dbReference>